<accession>A0A920BQ41</accession>
<dbReference type="EMBL" id="BOQN01000130">
    <property type="protein sequence ID" value="GIM96868.1"/>
    <property type="molecule type" value="Genomic_DNA"/>
</dbReference>
<feature type="compositionally biased region" description="Basic and acidic residues" evidence="1">
    <location>
        <begin position="39"/>
        <end position="52"/>
    </location>
</feature>
<protein>
    <submittedName>
        <fullName evidence="2">Uncharacterized protein</fullName>
    </submittedName>
</protein>
<organism evidence="2 3">
    <name type="scientific">Paractinoplanes toevensis</name>
    <dbReference type="NCBI Taxonomy" id="571911"/>
    <lineage>
        <taxon>Bacteria</taxon>
        <taxon>Bacillati</taxon>
        <taxon>Actinomycetota</taxon>
        <taxon>Actinomycetes</taxon>
        <taxon>Micromonosporales</taxon>
        <taxon>Micromonosporaceae</taxon>
        <taxon>Paractinoplanes</taxon>
    </lineage>
</organism>
<gene>
    <name evidence="2" type="ORF">Ato02nite_086610</name>
</gene>
<dbReference type="AlphaFoldDB" id="A0A920BQ41"/>
<keyword evidence="3" id="KW-1185">Reference proteome</keyword>
<feature type="region of interest" description="Disordered" evidence="1">
    <location>
        <begin position="39"/>
        <end position="64"/>
    </location>
</feature>
<evidence type="ECO:0000313" key="3">
    <source>
        <dbReference type="Proteomes" id="UP000677082"/>
    </source>
</evidence>
<evidence type="ECO:0000256" key="1">
    <source>
        <dbReference type="SAM" id="MobiDB-lite"/>
    </source>
</evidence>
<sequence>MLAREKRLGGYFSRARAGHQADDDQIKLVADVRVPCRESNDPNLRVPRDSRDWTSLGVPSDGDPTPLEFELTQFQGQASPKEPEAAERRTILLISRSPIPSDNVFPHENPSQDI</sequence>
<proteinExistence type="predicted"/>
<name>A0A920BQ41_9ACTN</name>
<comment type="caution">
    <text evidence="2">The sequence shown here is derived from an EMBL/GenBank/DDBJ whole genome shotgun (WGS) entry which is preliminary data.</text>
</comment>
<evidence type="ECO:0000313" key="2">
    <source>
        <dbReference type="EMBL" id="GIM96868.1"/>
    </source>
</evidence>
<feature type="region of interest" description="Disordered" evidence="1">
    <location>
        <begin position="1"/>
        <end position="21"/>
    </location>
</feature>
<dbReference type="Proteomes" id="UP000677082">
    <property type="component" value="Unassembled WGS sequence"/>
</dbReference>
<reference evidence="2 3" key="1">
    <citation type="submission" date="2021-03" db="EMBL/GenBank/DDBJ databases">
        <title>Whole genome shotgun sequence of Actinoplanes toevensis NBRC 105298.</title>
        <authorList>
            <person name="Komaki H."/>
            <person name="Tamura T."/>
        </authorList>
    </citation>
    <scope>NUCLEOTIDE SEQUENCE [LARGE SCALE GENOMIC DNA]</scope>
    <source>
        <strain evidence="2 3">NBRC 105298</strain>
    </source>
</reference>